<dbReference type="Pfam" id="PF04982">
    <property type="entry name" value="TM_HPP"/>
    <property type="match status" value="1"/>
</dbReference>
<evidence type="ECO:0000313" key="5">
    <source>
        <dbReference type="Proteomes" id="UP001596447"/>
    </source>
</evidence>
<dbReference type="AlphaFoldDB" id="A0ABD5Z8U7"/>
<gene>
    <name evidence="4" type="ORF">ACFQJ9_19610</name>
</gene>
<comment type="caution">
    <text evidence="4">The sequence shown here is derived from an EMBL/GenBank/DDBJ whole genome shotgun (WGS) entry which is preliminary data.</text>
</comment>
<organism evidence="4 5">
    <name type="scientific">Halospeciosus flavus</name>
    <dbReference type="NCBI Taxonomy" id="3032283"/>
    <lineage>
        <taxon>Archaea</taxon>
        <taxon>Methanobacteriati</taxon>
        <taxon>Methanobacteriota</taxon>
        <taxon>Stenosarchaea group</taxon>
        <taxon>Halobacteria</taxon>
        <taxon>Halobacteriales</taxon>
        <taxon>Halobacteriaceae</taxon>
        <taxon>Halospeciosus</taxon>
    </lineage>
</organism>
<dbReference type="RefSeq" id="WP_279528329.1">
    <property type="nucleotide sequence ID" value="NZ_CP122312.1"/>
</dbReference>
<keyword evidence="5" id="KW-1185">Reference proteome</keyword>
<feature type="transmembrane region" description="Helical" evidence="2">
    <location>
        <begin position="51"/>
        <end position="70"/>
    </location>
</feature>
<name>A0ABD5Z8U7_9EURY</name>
<feature type="coiled-coil region" evidence="1">
    <location>
        <begin position="9"/>
        <end position="36"/>
    </location>
</feature>
<keyword evidence="2" id="KW-1133">Transmembrane helix</keyword>
<evidence type="ECO:0000259" key="3">
    <source>
        <dbReference type="Pfam" id="PF04982"/>
    </source>
</evidence>
<dbReference type="EMBL" id="JBHTAR010000011">
    <property type="protein sequence ID" value="MFC7201587.1"/>
    <property type="molecule type" value="Genomic_DNA"/>
</dbReference>
<dbReference type="SUPFAM" id="SSF52402">
    <property type="entry name" value="Adenine nucleotide alpha hydrolases-like"/>
    <property type="match status" value="2"/>
</dbReference>
<evidence type="ECO:0000256" key="2">
    <source>
        <dbReference type="SAM" id="Phobius"/>
    </source>
</evidence>
<keyword evidence="2" id="KW-0812">Transmembrane</keyword>
<protein>
    <submittedName>
        <fullName evidence="4">HPP family protein</fullName>
    </submittedName>
</protein>
<dbReference type="Gene3D" id="3.40.50.12370">
    <property type="match status" value="1"/>
</dbReference>
<reference evidence="4 5" key="1">
    <citation type="journal article" date="2019" name="Int. J. Syst. Evol. Microbiol.">
        <title>The Global Catalogue of Microorganisms (GCM) 10K type strain sequencing project: providing services to taxonomists for standard genome sequencing and annotation.</title>
        <authorList>
            <consortium name="The Broad Institute Genomics Platform"/>
            <consortium name="The Broad Institute Genome Sequencing Center for Infectious Disease"/>
            <person name="Wu L."/>
            <person name="Ma J."/>
        </authorList>
    </citation>
    <scope>NUCLEOTIDE SEQUENCE [LARGE SCALE GENOMIC DNA]</scope>
    <source>
        <strain evidence="4 5">XZGYJ-43</strain>
    </source>
</reference>
<dbReference type="Proteomes" id="UP001596447">
    <property type="component" value="Unassembled WGS sequence"/>
</dbReference>
<feature type="domain" description="HPP transmembrane region" evidence="3">
    <location>
        <begin position="64"/>
        <end position="201"/>
    </location>
</feature>
<proteinExistence type="predicted"/>
<evidence type="ECO:0000313" key="4">
    <source>
        <dbReference type="EMBL" id="MFC7201587.1"/>
    </source>
</evidence>
<evidence type="ECO:0000256" key="1">
    <source>
        <dbReference type="SAM" id="Coils"/>
    </source>
</evidence>
<accession>A0ABD5Z8U7</accession>
<dbReference type="InterPro" id="IPR058581">
    <property type="entry name" value="TM_HPP"/>
</dbReference>
<keyword evidence="2" id="KW-0472">Membrane</keyword>
<keyword evidence="1" id="KW-0175">Coiled coil</keyword>
<feature type="transmembrane region" description="Helical" evidence="2">
    <location>
        <begin position="106"/>
        <end position="129"/>
    </location>
</feature>
<feature type="transmembrane region" description="Helical" evidence="2">
    <location>
        <begin position="179"/>
        <end position="199"/>
    </location>
</feature>
<sequence length="505" mass="55844">MREGVARRLRDVRQRLRSVRRRLRDVRRRVARFERREVREIRRWLESTSNLVHVSLLVVLPALFAAVTLVSNRVEVLPYLLFPPLASGSYTLFAHPEERYASPRRFVGGLTTGAFCGWAALAVGARYLYVVPASAYEIRPEAVALGMFLTGVVTWALDVEEPSAYSTALLVHVTGANQFVYVVSVAVSTVVVSGIFLVWRNEFYEERSRYLYKTTGADDHVLVPMHGEHAAQTAMFGARLAGAHEAGKVVLLSVVEDEDVAAAERAILESDDAADLDVLDDQRTDVDRRSDAEARAAELAADELERHANRIETRVGVPCEVAVAAATDGGLSAGTVLDTAAETNCDLVVAPYRREGGEAADYLRALFGSDVDVVAFDSNTERVDWKRVMVPVSRANDLAHAMVDYAQRLAGRTGTVSVCTCIRSERERRDAESMLADLVETVDCRCETRVSRSDVESFVERNDEQYDVVVLGASTDRSSASRFLSRPTYERLADVETDVAVVHRA</sequence>